<reference evidence="1" key="1">
    <citation type="submission" date="2019-11" db="EMBL/GenBank/DDBJ databases">
        <authorList>
            <person name="Feng L."/>
        </authorList>
    </citation>
    <scope>NUCLEOTIDE SEQUENCE</scope>
    <source>
        <strain evidence="1">SrubneriLFYP117</strain>
    </source>
</reference>
<proteinExistence type="predicted"/>
<sequence>MIIYISNTNITKSDELYIENRIPLNFLKEVRKYK</sequence>
<evidence type="ECO:0000313" key="1">
    <source>
        <dbReference type="EMBL" id="VYT73592.1"/>
    </source>
</evidence>
<dbReference type="AlphaFoldDB" id="A0A6N2Z8Y6"/>
<accession>A0A6N2Z8Y6</accession>
<protein>
    <submittedName>
        <fullName evidence="1">Uncharacterized protein</fullName>
    </submittedName>
</protein>
<organism evidence="1">
    <name type="scientific">Streptococcus oralis</name>
    <dbReference type="NCBI Taxonomy" id="1303"/>
    <lineage>
        <taxon>Bacteria</taxon>
        <taxon>Bacillati</taxon>
        <taxon>Bacillota</taxon>
        <taxon>Bacilli</taxon>
        <taxon>Lactobacillales</taxon>
        <taxon>Streptococcaceae</taxon>
        <taxon>Streptococcus</taxon>
    </lineage>
</organism>
<gene>
    <name evidence="1" type="ORF">SRLFYP117_00322</name>
</gene>
<dbReference type="EMBL" id="CACRUL010000001">
    <property type="protein sequence ID" value="VYT73592.1"/>
    <property type="molecule type" value="Genomic_DNA"/>
</dbReference>
<name>A0A6N2Z8Y6_STROR</name>